<dbReference type="KEGG" id="cap:CLDAP_15110"/>
<dbReference type="HOGENOM" id="CLU_078481_0_0_0"/>
<dbReference type="InterPro" id="IPR036663">
    <property type="entry name" value="Fumarylacetoacetase_C_sf"/>
</dbReference>
<dbReference type="GO" id="GO:0003824">
    <property type="term" value="F:catalytic activity"/>
    <property type="evidence" value="ECO:0007669"/>
    <property type="project" value="InterPro"/>
</dbReference>
<dbReference type="SUPFAM" id="SSF56529">
    <property type="entry name" value="FAH"/>
    <property type="match status" value="1"/>
</dbReference>
<dbReference type="InterPro" id="IPR011234">
    <property type="entry name" value="Fumarylacetoacetase-like_C"/>
</dbReference>
<comment type="similarity">
    <text evidence="1">Belongs to the FAH family.</text>
</comment>
<dbReference type="AlphaFoldDB" id="I0I2R3"/>
<accession>I0I2R3</accession>
<reference evidence="4 5" key="1">
    <citation type="submission" date="2012-02" db="EMBL/GenBank/DDBJ databases">
        <title>Complete genome sequence of Caldilinea aerophila DSM 14535 (= NBRC 102666).</title>
        <authorList>
            <person name="Oguchi A."/>
            <person name="Hosoyama A."/>
            <person name="Sekine M."/>
            <person name="Fukai R."/>
            <person name="Kato Y."/>
            <person name="Nakamura S."/>
            <person name="Hanada S."/>
            <person name="Yamazaki S."/>
            <person name="Fujita N."/>
        </authorList>
    </citation>
    <scope>NUCLEOTIDE SEQUENCE [LARGE SCALE GENOMIC DNA]</scope>
    <source>
        <strain evidence="5">DSM 14535 / JCM 11387 / NBRC 104270 / STL-6-O1</strain>
    </source>
</reference>
<proteinExistence type="inferred from homology"/>
<dbReference type="RefSeq" id="WP_014432789.1">
    <property type="nucleotide sequence ID" value="NC_017079.1"/>
</dbReference>
<sequence length="300" mass="32708">MTQYALLRFFDPQSGVRVGVQIGATVHDVTDAVGSVAAWLRGSSGRVDAAIADLLAAAKASRQTYLADMLHHAPSPDHLHWLPPIDVQDVWAAGVTYERSRIARQEEARDGGDVYARVYTAERPELFFKARGPWVVGPYDQVGIRRDAAWNVPEPELALVINPALEIVGVTIGNDMSSRDIEGENPLYLPQAKIYTRSCALGPTIALGHIRDVWPATRIALHIYRNGAPIFSGETHTDKIRRRPDELLEYLGRALAFPDGAVLLTGTGIVPPDSFTLAAGDLVEVQIDAVGVLQNFVTMV</sequence>
<keyword evidence="5" id="KW-1185">Reference proteome</keyword>
<evidence type="ECO:0000313" key="5">
    <source>
        <dbReference type="Proteomes" id="UP000007880"/>
    </source>
</evidence>
<evidence type="ECO:0000313" key="4">
    <source>
        <dbReference type="EMBL" id="BAL99550.1"/>
    </source>
</evidence>
<dbReference type="PATRIC" id="fig|926550.5.peg.1595"/>
<name>I0I2R3_CALAS</name>
<dbReference type="PANTHER" id="PTHR42796:SF7">
    <property type="entry name" value="2-DEHYDRO-3-DEOXY-D-ARABINONATE DEHYDRATASE"/>
    <property type="match status" value="1"/>
</dbReference>
<dbReference type="InterPro" id="IPR051121">
    <property type="entry name" value="FAH"/>
</dbReference>
<dbReference type="GO" id="GO:0046872">
    <property type="term" value="F:metal ion binding"/>
    <property type="evidence" value="ECO:0007669"/>
    <property type="project" value="UniProtKB-KW"/>
</dbReference>
<dbReference type="EMBL" id="AP012337">
    <property type="protein sequence ID" value="BAL99550.1"/>
    <property type="molecule type" value="Genomic_DNA"/>
</dbReference>
<dbReference type="PANTHER" id="PTHR42796">
    <property type="entry name" value="FUMARYLACETOACETATE HYDROLASE DOMAIN-CONTAINING PROTEIN 2A-RELATED"/>
    <property type="match status" value="1"/>
</dbReference>
<organism evidence="4 5">
    <name type="scientific">Caldilinea aerophila (strain DSM 14535 / JCM 11387 / NBRC 104270 / STL-6-O1)</name>
    <dbReference type="NCBI Taxonomy" id="926550"/>
    <lineage>
        <taxon>Bacteria</taxon>
        <taxon>Bacillati</taxon>
        <taxon>Chloroflexota</taxon>
        <taxon>Caldilineae</taxon>
        <taxon>Caldilineales</taxon>
        <taxon>Caldilineaceae</taxon>
        <taxon>Caldilinea</taxon>
    </lineage>
</organism>
<keyword evidence="2" id="KW-0479">Metal-binding</keyword>
<dbReference type="eggNOG" id="COG3970">
    <property type="taxonomic scope" value="Bacteria"/>
</dbReference>
<evidence type="ECO:0000256" key="1">
    <source>
        <dbReference type="ARBA" id="ARBA00010211"/>
    </source>
</evidence>
<evidence type="ECO:0000259" key="3">
    <source>
        <dbReference type="Pfam" id="PF01557"/>
    </source>
</evidence>
<dbReference type="OrthoDB" id="9779415at2"/>
<dbReference type="STRING" id="926550.CLDAP_15110"/>
<gene>
    <name evidence="4" type="ordered locus">CLDAP_15110</name>
</gene>
<dbReference type="Proteomes" id="UP000007880">
    <property type="component" value="Chromosome"/>
</dbReference>
<evidence type="ECO:0000256" key="2">
    <source>
        <dbReference type="ARBA" id="ARBA00022723"/>
    </source>
</evidence>
<dbReference type="GO" id="GO:0044281">
    <property type="term" value="P:small molecule metabolic process"/>
    <property type="evidence" value="ECO:0007669"/>
    <property type="project" value="UniProtKB-ARBA"/>
</dbReference>
<dbReference type="Gene3D" id="3.90.850.10">
    <property type="entry name" value="Fumarylacetoacetase-like, C-terminal domain"/>
    <property type="match status" value="1"/>
</dbReference>
<feature type="domain" description="Fumarylacetoacetase-like C-terminal" evidence="3">
    <location>
        <begin position="120"/>
        <end position="297"/>
    </location>
</feature>
<protein>
    <recommendedName>
        <fullName evidence="3">Fumarylacetoacetase-like C-terminal domain-containing protein</fullName>
    </recommendedName>
</protein>
<dbReference type="Pfam" id="PF01557">
    <property type="entry name" value="FAA_hydrolase"/>
    <property type="match status" value="1"/>
</dbReference>